<proteinExistence type="predicted"/>
<dbReference type="EMBL" id="MCGE01000005">
    <property type="protein sequence ID" value="ORZ21395.1"/>
    <property type="molecule type" value="Genomic_DNA"/>
</dbReference>
<gene>
    <name evidence="2" type="ORF">BCR42DRAFT_389145</name>
</gene>
<dbReference type="Proteomes" id="UP000193560">
    <property type="component" value="Unassembled WGS sequence"/>
</dbReference>
<sequence length="170" mass="19965">MVCVRMGLRFCVIISIMEKTGRKIKKKNTSTDKLFSLFVDWKRGSRWTSTMPILRRIDWRTLLYEIGIKQLWWDVDGICNNKFMVKGFSYWTLVTLTCIILYFYVLYLLLPVDPLGTLGNSRSTFDIQPNNCQLFQTPLSITYTMSHSTFFLFIYYCISYVSLLLPPSIS</sequence>
<comment type="caution">
    <text evidence="2">The sequence shown here is derived from an EMBL/GenBank/DDBJ whole genome shotgun (WGS) entry which is preliminary data.</text>
</comment>
<organism evidence="2 3">
    <name type="scientific">Absidia repens</name>
    <dbReference type="NCBI Taxonomy" id="90262"/>
    <lineage>
        <taxon>Eukaryota</taxon>
        <taxon>Fungi</taxon>
        <taxon>Fungi incertae sedis</taxon>
        <taxon>Mucoromycota</taxon>
        <taxon>Mucoromycotina</taxon>
        <taxon>Mucoromycetes</taxon>
        <taxon>Mucorales</taxon>
        <taxon>Cunninghamellaceae</taxon>
        <taxon>Absidia</taxon>
    </lineage>
</organism>
<feature type="transmembrane region" description="Helical" evidence="1">
    <location>
        <begin position="90"/>
        <end position="110"/>
    </location>
</feature>
<accession>A0A1X2ISC0</accession>
<keyword evidence="1" id="KW-0472">Membrane</keyword>
<keyword evidence="1" id="KW-0812">Transmembrane</keyword>
<evidence type="ECO:0000256" key="1">
    <source>
        <dbReference type="SAM" id="Phobius"/>
    </source>
</evidence>
<evidence type="ECO:0000313" key="2">
    <source>
        <dbReference type="EMBL" id="ORZ21395.1"/>
    </source>
</evidence>
<evidence type="ECO:0000313" key="3">
    <source>
        <dbReference type="Proteomes" id="UP000193560"/>
    </source>
</evidence>
<keyword evidence="1" id="KW-1133">Transmembrane helix</keyword>
<protein>
    <submittedName>
        <fullName evidence="2">Uncharacterized protein</fullName>
    </submittedName>
</protein>
<reference evidence="2 3" key="1">
    <citation type="submission" date="2016-07" db="EMBL/GenBank/DDBJ databases">
        <title>Pervasive Adenine N6-methylation of Active Genes in Fungi.</title>
        <authorList>
            <consortium name="DOE Joint Genome Institute"/>
            <person name="Mondo S.J."/>
            <person name="Dannebaum R.O."/>
            <person name="Kuo R.C."/>
            <person name="Labutti K."/>
            <person name="Haridas S."/>
            <person name="Kuo A."/>
            <person name="Salamov A."/>
            <person name="Ahrendt S.R."/>
            <person name="Lipzen A."/>
            <person name="Sullivan W."/>
            <person name="Andreopoulos W.B."/>
            <person name="Clum A."/>
            <person name="Lindquist E."/>
            <person name="Daum C."/>
            <person name="Ramamoorthy G.K."/>
            <person name="Gryganskyi A."/>
            <person name="Culley D."/>
            <person name="Magnuson J.K."/>
            <person name="James T.Y."/>
            <person name="O'Malley M.A."/>
            <person name="Stajich J.E."/>
            <person name="Spatafora J.W."/>
            <person name="Visel A."/>
            <person name="Grigoriev I.V."/>
        </authorList>
    </citation>
    <scope>NUCLEOTIDE SEQUENCE [LARGE SCALE GENOMIC DNA]</scope>
    <source>
        <strain evidence="2 3">NRRL 1336</strain>
    </source>
</reference>
<dbReference type="AlphaFoldDB" id="A0A1X2ISC0"/>
<feature type="transmembrane region" description="Helical" evidence="1">
    <location>
        <begin position="145"/>
        <end position="165"/>
    </location>
</feature>
<name>A0A1X2ISC0_9FUNG</name>
<keyword evidence="3" id="KW-1185">Reference proteome</keyword>